<dbReference type="Gene3D" id="2.30.42.10">
    <property type="match status" value="1"/>
</dbReference>
<dbReference type="AlphaFoldDB" id="A0A812QTZ8"/>
<dbReference type="SUPFAM" id="SSF50156">
    <property type="entry name" value="PDZ domain-like"/>
    <property type="match status" value="1"/>
</dbReference>
<accession>A0A812QTZ8</accession>
<name>A0A812QTZ8_9DINO</name>
<feature type="region of interest" description="Disordered" evidence="1">
    <location>
        <begin position="73"/>
        <end position="92"/>
    </location>
</feature>
<feature type="compositionally biased region" description="Basic and acidic residues" evidence="1">
    <location>
        <begin position="20"/>
        <end position="32"/>
    </location>
</feature>
<gene>
    <name evidence="2" type="ORF">SNAT2548_LOCUS21932</name>
</gene>
<comment type="caution">
    <text evidence="2">The sequence shown here is derived from an EMBL/GenBank/DDBJ whole genome shotgun (WGS) entry which is preliminary data.</text>
</comment>
<reference evidence="2" key="1">
    <citation type="submission" date="2021-02" db="EMBL/GenBank/DDBJ databases">
        <authorList>
            <person name="Dougan E. K."/>
            <person name="Rhodes N."/>
            <person name="Thang M."/>
            <person name="Chan C."/>
        </authorList>
    </citation>
    <scope>NUCLEOTIDE SEQUENCE</scope>
</reference>
<dbReference type="EMBL" id="CAJNDS010002268">
    <property type="protein sequence ID" value="CAE7403038.1"/>
    <property type="molecule type" value="Genomic_DNA"/>
</dbReference>
<keyword evidence="3" id="KW-1185">Reference proteome</keyword>
<evidence type="ECO:0000313" key="3">
    <source>
        <dbReference type="Proteomes" id="UP000604046"/>
    </source>
</evidence>
<dbReference type="Proteomes" id="UP000604046">
    <property type="component" value="Unassembled WGS sequence"/>
</dbReference>
<evidence type="ECO:0000313" key="2">
    <source>
        <dbReference type="EMBL" id="CAE7403038.1"/>
    </source>
</evidence>
<feature type="region of interest" description="Disordered" evidence="1">
    <location>
        <begin position="1"/>
        <end position="52"/>
    </location>
</feature>
<feature type="region of interest" description="Disordered" evidence="1">
    <location>
        <begin position="190"/>
        <end position="269"/>
    </location>
</feature>
<feature type="compositionally biased region" description="Basic and acidic residues" evidence="1">
    <location>
        <begin position="1"/>
        <end position="13"/>
    </location>
</feature>
<proteinExistence type="predicted"/>
<evidence type="ECO:0000256" key="1">
    <source>
        <dbReference type="SAM" id="MobiDB-lite"/>
    </source>
</evidence>
<evidence type="ECO:0008006" key="4">
    <source>
        <dbReference type="Google" id="ProtNLM"/>
    </source>
</evidence>
<organism evidence="2 3">
    <name type="scientific">Symbiodinium natans</name>
    <dbReference type="NCBI Taxonomy" id="878477"/>
    <lineage>
        <taxon>Eukaryota</taxon>
        <taxon>Sar</taxon>
        <taxon>Alveolata</taxon>
        <taxon>Dinophyceae</taxon>
        <taxon>Suessiales</taxon>
        <taxon>Symbiodiniaceae</taxon>
        <taxon>Symbiodinium</taxon>
    </lineage>
</organism>
<sequence length="330" mass="37050">MGKKRKDSDSDDKKKKKKKDKDPAGVAKKESSSSDSSSEEEETQSLGLQDVNVTQRACVLGQSEFIGQAELAATSKESKVPEFEPPPVNLDALPPVEAEGILRFEFTPEEEGPLGLRFSGGSPPMILSVAPDSFASKKGVPVNHEVHALNGLALVQQNQQRVMHFLKSRPLVLDVRPLGWKPAEKMKELKRKQQQEEAEQKAKMAVEKKRREQVAKEAAEEAQRQAEEKAIREEKERVEREEMLARAREAHKEQREKEEEFRKALNSDPAELRKAAEDIMEAEYGTEIKVPGRRGLPLRLLTRRKEVAWIWAGEAQELIGGGAPDDTFTQ</sequence>
<protein>
    <recommendedName>
        <fullName evidence="4">PDZ domain-containing protein</fullName>
    </recommendedName>
</protein>
<dbReference type="InterPro" id="IPR036034">
    <property type="entry name" value="PDZ_sf"/>
</dbReference>
<dbReference type="OrthoDB" id="444205at2759"/>